<organism evidence="2 3">
    <name type="scientific">Laetiporus sulphureus 93-53</name>
    <dbReference type="NCBI Taxonomy" id="1314785"/>
    <lineage>
        <taxon>Eukaryota</taxon>
        <taxon>Fungi</taxon>
        <taxon>Dikarya</taxon>
        <taxon>Basidiomycota</taxon>
        <taxon>Agaricomycotina</taxon>
        <taxon>Agaricomycetes</taxon>
        <taxon>Polyporales</taxon>
        <taxon>Laetiporus</taxon>
    </lineage>
</organism>
<dbReference type="Proteomes" id="UP000076871">
    <property type="component" value="Unassembled WGS sequence"/>
</dbReference>
<evidence type="ECO:0000256" key="1">
    <source>
        <dbReference type="SAM" id="SignalP"/>
    </source>
</evidence>
<dbReference type="GeneID" id="63830026"/>
<accession>A0A165CSQ8</accession>
<evidence type="ECO:0000313" key="2">
    <source>
        <dbReference type="EMBL" id="KZT03371.1"/>
    </source>
</evidence>
<feature type="signal peptide" evidence="1">
    <location>
        <begin position="1"/>
        <end position="23"/>
    </location>
</feature>
<keyword evidence="1" id="KW-0732">Signal</keyword>
<feature type="chain" id="PRO_5007856149" evidence="1">
    <location>
        <begin position="24"/>
        <end position="315"/>
    </location>
</feature>
<evidence type="ECO:0000313" key="3">
    <source>
        <dbReference type="Proteomes" id="UP000076871"/>
    </source>
</evidence>
<proteinExistence type="predicted"/>
<protein>
    <submittedName>
        <fullName evidence="2">Uncharacterized protein</fullName>
    </submittedName>
</protein>
<reference evidence="2 3" key="1">
    <citation type="journal article" date="2016" name="Mol. Biol. Evol.">
        <title>Comparative Genomics of Early-Diverging Mushroom-Forming Fungi Provides Insights into the Origins of Lignocellulose Decay Capabilities.</title>
        <authorList>
            <person name="Nagy L.G."/>
            <person name="Riley R."/>
            <person name="Tritt A."/>
            <person name="Adam C."/>
            <person name="Daum C."/>
            <person name="Floudas D."/>
            <person name="Sun H."/>
            <person name="Yadav J.S."/>
            <person name="Pangilinan J."/>
            <person name="Larsson K.H."/>
            <person name="Matsuura K."/>
            <person name="Barry K."/>
            <person name="Labutti K."/>
            <person name="Kuo R."/>
            <person name="Ohm R.A."/>
            <person name="Bhattacharya S.S."/>
            <person name="Shirouzu T."/>
            <person name="Yoshinaga Y."/>
            <person name="Martin F.M."/>
            <person name="Grigoriev I.V."/>
            <person name="Hibbett D.S."/>
        </authorList>
    </citation>
    <scope>NUCLEOTIDE SEQUENCE [LARGE SCALE GENOMIC DNA]</scope>
    <source>
        <strain evidence="2 3">93-53</strain>
    </source>
</reference>
<keyword evidence="3" id="KW-1185">Reference proteome</keyword>
<dbReference type="OrthoDB" id="2802152at2759"/>
<dbReference type="InParanoid" id="A0A165CSQ8"/>
<gene>
    <name evidence="2" type="ORF">LAESUDRAFT_761950</name>
</gene>
<dbReference type="AlphaFoldDB" id="A0A165CSQ8"/>
<sequence>MRASTVVALTLAASASILAPALARPAATSRIGYEASRIGHPVDGAFHANRDEALAARALQFPMPGEQSRWNAMWHHGRAEAASDSEAISFGKIIKGALHFLKREDDMVARAFEDELLARGHEEYHEMNHAPSTYNHAHTYAQHSARAFDDELYARADAAEGSEALNVGKLLKGVLHFLKREDPMVARAFEDELLARGHEGFHVGYEPTGLHYAGHHARAFDDELLARANAAEGSEAINFGKIVKGVFHFFKREDPMLACTFPKAEPINYADRNIIPTNYLLKVAREFEDELMARADGAEPKATEGSEALNLKWLK</sequence>
<dbReference type="EMBL" id="KV427644">
    <property type="protein sequence ID" value="KZT03371.1"/>
    <property type="molecule type" value="Genomic_DNA"/>
</dbReference>
<name>A0A165CSQ8_9APHY</name>
<dbReference type="RefSeq" id="XP_040761111.1">
    <property type="nucleotide sequence ID" value="XM_040912998.1"/>
</dbReference>